<dbReference type="Pfam" id="PF25973">
    <property type="entry name" value="BSH_CzcB"/>
    <property type="match status" value="1"/>
</dbReference>
<evidence type="ECO:0000259" key="9">
    <source>
        <dbReference type="Pfam" id="PF25973"/>
    </source>
</evidence>
<evidence type="ECO:0000256" key="4">
    <source>
        <dbReference type="ARBA" id="ARBA00022692"/>
    </source>
</evidence>
<evidence type="ECO:0000256" key="5">
    <source>
        <dbReference type="ARBA" id="ARBA00022989"/>
    </source>
</evidence>
<dbReference type="EMBL" id="NJGC01000010">
    <property type="protein sequence ID" value="PAM71604.1"/>
    <property type="molecule type" value="Genomic_DNA"/>
</dbReference>
<organism evidence="11 12">
    <name type="scientific">Stenotrophomonas maltophilia</name>
    <name type="common">Pseudomonas maltophilia</name>
    <name type="synonym">Xanthomonas maltophilia</name>
    <dbReference type="NCBI Taxonomy" id="40324"/>
    <lineage>
        <taxon>Bacteria</taxon>
        <taxon>Pseudomonadati</taxon>
        <taxon>Pseudomonadota</taxon>
        <taxon>Gammaproteobacteria</taxon>
        <taxon>Lysobacterales</taxon>
        <taxon>Lysobacteraceae</taxon>
        <taxon>Stenotrophomonas</taxon>
        <taxon>Stenotrophomonas maltophilia group</taxon>
    </lineage>
</organism>
<dbReference type="InterPro" id="IPR058647">
    <property type="entry name" value="BSH_CzcB-like"/>
</dbReference>
<keyword evidence="6 8" id="KW-0472">Membrane</keyword>
<dbReference type="AlphaFoldDB" id="A0A270NHG5"/>
<dbReference type="InterPro" id="IPR050739">
    <property type="entry name" value="MFP"/>
</dbReference>
<dbReference type="Pfam" id="PF26002">
    <property type="entry name" value="Beta-barrel_AprE"/>
    <property type="match status" value="1"/>
</dbReference>
<protein>
    <recommendedName>
        <fullName evidence="13">HlyD family efflux transporter periplasmic adaptor subunit</fullName>
    </recommendedName>
</protein>
<feature type="transmembrane region" description="Helical" evidence="8">
    <location>
        <begin position="30"/>
        <end position="49"/>
    </location>
</feature>
<accession>A0A270NHG5</accession>
<keyword evidence="5 8" id="KW-1133">Transmembrane helix</keyword>
<comment type="subcellular location">
    <subcellularLocation>
        <location evidence="1">Membrane</location>
        <topology evidence="1">Single-pass membrane protein</topology>
    </subcellularLocation>
</comment>
<evidence type="ECO:0000256" key="3">
    <source>
        <dbReference type="ARBA" id="ARBA00022448"/>
    </source>
</evidence>
<dbReference type="Gene3D" id="2.40.50.100">
    <property type="match status" value="1"/>
</dbReference>
<dbReference type="PANTHER" id="PTHR30386:SF28">
    <property type="entry name" value="EXPORTED PROTEIN"/>
    <property type="match status" value="1"/>
</dbReference>
<keyword evidence="4 8" id="KW-0812">Transmembrane</keyword>
<keyword evidence="7" id="KW-0175">Coiled coil</keyword>
<proteinExistence type="inferred from homology"/>
<evidence type="ECO:0008006" key="13">
    <source>
        <dbReference type="Google" id="ProtNLM"/>
    </source>
</evidence>
<dbReference type="RefSeq" id="WP_005419270.1">
    <property type="nucleotide sequence ID" value="NZ_JACLBF010000008.1"/>
</dbReference>
<evidence type="ECO:0000256" key="1">
    <source>
        <dbReference type="ARBA" id="ARBA00004167"/>
    </source>
</evidence>
<evidence type="ECO:0000259" key="10">
    <source>
        <dbReference type="Pfam" id="PF26002"/>
    </source>
</evidence>
<feature type="coiled-coil region" evidence="7">
    <location>
        <begin position="108"/>
        <end position="135"/>
    </location>
</feature>
<dbReference type="GO" id="GO:0009306">
    <property type="term" value="P:protein secretion"/>
    <property type="evidence" value="ECO:0007669"/>
    <property type="project" value="InterPro"/>
</dbReference>
<dbReference type="InterPro" id="IPR006144">
    <property type="entry name" value="Secretion_HlyD_CS"/>
</dbReference>
<evidence type="ECO:0000256" key="7">
    <source>
        <dbReference type="SAM" id="Coils"/>
    </source>
</evidence>
<evidence type="ECO:0000256" key="2">
    <source>
        <dbReference type="ARBA" id="ARBA00009477"/>
    </source>
</evidence>
<comment type="similarity">
    <text evidence="2">Belongs to the membrane fusion protein (MFP) (TC 8.A.1) family.</text>
</comment>
<dbReference type="PANTHER" id="PTHR30386">
    <property type="entry name" value="MEMBRANE FUSION SUBUNIT OF EMRAB-TOLC MULTIDRUG EFFLUX PUMP"/>
    <property type="match status" value="1"/>
</dbReference>
<evidence type="ECO:0000256" key="6">
    <source>
        <dbReference type="ARBA" id="ARBA00023136"/>
    </source>
</evidence>
<dbReference type="PRINTS" id="PR01490">
    <property type="entry name" value="RTXTOXIND"/>
</dbReference>
<name>A0A270NHG5_STEMA</name>
<reference evidence="11 12" key="1">
    <citation type="submission" date="2017-06" db="EMBL/GenBank/DDBJ databases">
        <title>Genome sequencing and assembly of Stenotrophomonas maltophilia DF07.</title>
        <authorList>
            <person name="Iyer R."/>
        </authorList>
    </citation>
    <scope>NUCLEOTIDE SEQUENCE [LARGE SCALE GENOMIC DNA]</scope>
    <source>
        <strain evidence="11 12">DF07</strain>
    </source>
</reference>
<evidence type="ECO:0000313" key="12">
    <source>
        <dbReference type="Proteomes" id="UP000216433"/>
    </source>
</evidence>
<dbReference type="InterPro" id="IPR058982">
    <property type="entry name" value="Beta-barrel_AprE"/>
</dbReference>
<dbReference type="PROSITE" id="PS00543">
    <property type="entry name" value="HLYD_FAMILY"/>
    <property type="match status" value="1"/>
</dbReference>
<comment type="caution">
    <text evidence="11">The sequence shown here is derived from an EMBL/GenBank/DDBJ whole genome shotgun (WGS) entry which is preliminary data.</text>
</comment>
<sequence length="426" mass="46817">MALFRDEVIAAKRMQQRGALLVATPPSVRWIAIAGVVFLAAIVAVLFFADYTRRERVGGELASSDEGQNALSRVSGVVTHVLAREGQAVKSGQEIARISLDVGGDGGIGAYAEVRRKLQQQHERLRAEIDDKVQLQKGEQEALRQRARNISSRIAAFDREIELQQSLIASASARLERFKPLVKEGYVSGMQMEQQEAAVVQAKTSLSSLQRERLQSGQDLATVNSQIRQYPQQSRNDRSEVERTLIGLEQELAKNEAQREVVIRAARDGMVVNLLIADGVSVVAGQPLFQIVRPGSPLEARLFVESRAVGLLQAGQRVVMRYPAFPYQKFGQQWGTIKSVSTKGLRAAESAVFTDNPGQREKMAPLYQVVVALDDQSIAAGGGHLALRSGMQVEADLLIERRKIVSWLLDPLAGMQKRMANGSEAR</sequence>
<keyword evidence="3" id="KW-0813">Transport</keyword>
<dbReference type="Gene3D" id="2.40.30.170">
    <property type="match status" value="1"/>
</dbReference>
<gene>
    <name evidence="11" type="ORF">CEK00_10250</name>
</gene>
<evidence type="ECO:0000256" key="8">
    <source>
        <dbReference type="SAM" id="Phobius"/>
    </source>
</evidence>
<dbReference type="Proteomes" id="UP000216433">
    <property type="component" value="Unassembled WGS sequence"/>
</dbReference>
<feature type="domain" description="CzcB-like barrel-sandwich hybrid" evidence="9">
    <location>
        <begin position="72"/>
        <end position="291"/>
    </location>
</feature>
<evidence type="ECO:0000313" key="11">
    <source>
        <dbReference type="EMBL" id="PAM71604.1"/>
    </source>
</evidence>
<dbReference type="GeneID" id="97262629"/>
<feature type="domain" description="AprE-like beta-barrel" evidence="10">
    <location>
        <begin position="302"/>
        <end position="397"/>
    </location>
</feature>
<dbReference type="GO" id="GO:0016020">
    <property type="term" value="C:membrane"/>
    <property type="evidence" value="ECO:0007669"/>
    <property type="project" value="UniProtKB-SubCell"/>
</dbReference>